<organism evidence="1">
    <name type="scientific">Odontella aurita</name>
    <dbReference type="NCBI Taxonomy" id="265563"/>
    <lineage>
        <taxon>Eukaryota</taxon>
        <taxon>Sar</taxon>
        <taxon>Stramenopiles</taxon>
        <taxon>Ochrophyta</taxon>
        <taxon>Bacillariophyta</taxon>
        <taxon>Mediophyceae</taxon>
        <taxon>Biddulphiophycidae</taxon>
        <taxon>Eupodiscales</taxon>
        <taxon>Odontellaceae</taxon>
        <taxon>Odontella</taxon>
    </lineage>
</organism>
<gene>
    <name evidence="1" type="ORF">OAUR00152_LOCUS33532</name>
</gene>
<name>A0A7S4JTB5_9STRA</name>
<protein>
    <submittedName>
        <fullName evidence="1">Uncharacterized protein</fullName>
    </submittedName>
</protein>
<accession>A0A7S4JTB5</accession>
<reference evidence="1" key="1">
    <citation type="submission" date="2021-01" db="EMBL/GenBank/DDBJ databases">
        <authorList>
            <person name="Corre E."/>
            <person name="Pelletier E."/>
            <person name="Niang G."/>
            <person name="Scheremetjew M."/>
            <person name="Finn R."/>
            <person name="Kale V."/>
            <person name="Holt S."/>
            <person name="Cochrane G."/>
            <person name="Meng A."/>
            <person name="Brown T."/>
            <person name="Cohen L."/>
        </authorList>
    </citation>
    <scope>NUCLEOTIDE SEQUENCE</scope>
    <source>
        <strain evidence="1">Isolate 1302-5</strain>
    </source>
</reference>
<dbReference type="EMBL" id="HBKQ01048542">
    <property type="protein sequence ID" value="CAE2273596.1"/>
    <property type="molecule type" value="Transcribed_RNA"/>
</dbReference>
<evidence type="ECO:0000313" key="1">
    <source>
        <dbReference type="EMBL" id="CAE2273596.1"/>
    </source>
</evidence>
<sequence>MWCWIHLPFRCLLKDHFGLFHLNSNKVVLVCHPLPDCAPERRAMDPLCLRNGVLWQSANPKENFSCQLPNHLTPADTAGTEELSKLRSFMFTEGRPFPIHSSTPLQMPEPTGNQGMRPPCWPCLSLRIFSQEQARFFMVAFTICRKKMRPHDGTYFVITTLAKSRFCLSNCLLDGNMGVDGDALQNEQYPK</sequence>
<proteinExistence type="predicted"/>
<dbReference type="AlphaFoldDB" id="A0A7S4JTB5"/>